<dbReference type="PANTHER" id="PTHR34351:SF1">
    <property type="entry name" value="SLR1927 PROTEIN"/>
    <property type="match status" value="1"/>
</dbReference>
<evidence type="ECO:0000313" key="3">
    <source>
        <dbReference type="EMBL" id="SHF24730.1"/>
    </source>
</evidence>
<organism evidence="3 4">
    <name type="scientific">Lactonifactor longoviformis DSM 17459</name>
    <dbReference type="NCBI Taxonomy" id="1122155"/>
    <lineage>
        <taxon>Bacteria</taxon>
        <taxon>Bacillati</taxon>
        <taxon>Bacillota</taxon>
        <taxon>Clostridia</taxon>
        <taxon>Eubacteriales</taxon>
        <taxon>Clostridiaceae</taxon>
        <taxon>Lactonifactor</taxon>
    </lineage>
</organism>
<dbReference type="Proteomes" id="UP000184245">
    <property type="component" value="Unassembled WGS sequence"/>
</dbReference>
<evidence type="ECO:0000259" key="2">
    <source>
        <dbReference type="Pfam" id="PF01882"/>
    </source>
</evidence>
<dbReference type="AlphaFoldDB" id="A0A1M5A328"/>
<dbReference type="OrthoDB" id="9778037at2"/>
<dbReference type="STRING" id="1122155.SAMN02745158_03009"/>
<keyword evidence="1" id="KW-0812">Transmembrane</keyword>
<accession>A0A1M5A328</accession>
<protein>
    <submittedName>
        <fullName evidence="3">Uncharacterized conserved protein, DUF58 family, contains vWF domain</fullName>
    </submittedName>
</protein>
<dbReference type="PANTHER" id="PTHR34351">
    <property type="entry name" value="SLR1927 PROTEIN-RELATED"/>
    <property type="match status" value="1"/>
</dbReference>
<evidence type="ECO:0000313" key="4">
    <source>
        <dbReference type="Proteomes" id="UP000184245"/>
    </source>
</evidence>
<dbReference type="RefSeq" id="WP_072853202.1">
    <property type="nucleotide sequence ID" value="NZ_FQVI01000018.1"/>
</dbReference>
<dbReference type="EMBL" id="FQVI01000018">
    <property type="protein sequence ID" value="SHF24730.1"/>
    <property type="molecule type" value="Genomic_DNA"/>
</dbReference>
<reference evidence="3 4" key="1">
    <citation type="submission" date="2016-11" db="EMBL/GenBank/DDBJ databases">
        <authorList>
            <person name="Jaros S."/>
            <person name="Januszkiewicz K."/>
            <person name="Wedrychowicz H."/>
        </authorList>
    </citation>
    <scope>NUCLEOTIDE SEQUENCE [LARGE SCALE GENOMIC DNA]</scope>
    <source>
        <strain evidence="3 4">DSM 17459</strain>
    </source>
</reference>
<name>A0A1M5A328_9CLOT</name>
<proteinExistence type="predicted"/>
<feature type="transmembrane region" description="Helical" evidence="1">
    <location>
        <begin position="27"/>
        <end position="46"/>
    </location>
</feature>
<gene>
    <name evidence="3" type="ORF">SAMN02745158_03009</name>
</gene>
<keyword evidence="1" id="KW-0472">Membrane</keyword>
<feature type="transmembrane region" description="Helical" evidence="1">
    <location>
        <begin position="5"/>
        <end position="21"/>
    </location>
</feature>
<dbReference type="Pfam" id="PF01882">
    <property type="entry name" value="DUF58"/>
    <property type="match status" value="1"/>
</dbReference>
<keyword evidence="1" id="KW-1133">Transmembrane helix</keyword>
<evidence type="ECO:0000256" key="1">
    <source>
        <dbReference type="SAM" id="Phobius"/>
    </source>
</evidence>
<keyword evidence="4" id="KW-1185">Reference proteome</keyword>
<feature type="domain" description="DUF58" evidence="2">
    <location>
        <begin position="197"/>
        <end position="240"/>
    </location>
</feature>
<dbReference type="InterPro" id="IPR002881">
    <property type="entry name" value="DUF58"/>
</dbReference>
<sequence length="363" mass="41924">MGKIISYLIGVLLTLFFSLMYNSRELIMLFLAEILIPFFMLVCISYPAGRMKAKMTVLDSVITRGEGTKLALELYNPSSWILPKVAARIRYKNLLLGTEGVFVMEGLVGGKSRVRLTCPVNSDFCGKILLTLDGIRVYDYMHFFSVKKRITGSEELAVLPKGYETFVNVSRATREFPAEGEEYDKERKGDDPSEIFQIREYRAGDRPQRIHWKLSARSEELMVKEYSRPLGCAVVLFLDFRRYRNGGDVSGLLELALSVSLALLAGHCMHFLCWFDREEQKLIRARIENTDDIYEMLEPLIQIPLYEEEIELERLYRDQYPGENYSTGIRLNLLLELYLKESLWVRFHGEGLEDELRGMDLTV</sequence>